<dbReference type="KEGG" id="sphk:SKP52_01355"/>
<reference evidence="2 3" key="1">
    <citation type="journal article" date="2015" name="Int. J. Syst. Evol. Microbiol.">
        <title>Description of Sphingopyxis fribergensis sp. nov. - a soil bacterium with the ability to degrade styrene and phenylacetic acid.</title>
        <authorList>
            <person name="Oelschlagel M."/>
            <person name="Ruckert C."/>
            <person name="Kalinowski J."/>
            <person name="Schmidt G."/>
            <person name="Schlomann M."/>
            <person name="Tischler D."/>
        </authorList>
    </citation>
    <scope>NUCLEOTIDE SEQUENCE [LARGE SCALE GENOMIC DNA]</scope>
    <source>
        <strain evidence="2 3">Kp5.2</strain>
    </source>
</reference>
<gene>
    <name evidence="2" type="ORF">SKP52_01355</name>
</gene>
<evidence type="ECO:0000256" key="1">
    <source>
        <dbReference type="SAM" id="SignalP"/>
    </source>
</evidence>
<name>A0A0A7PDG0_9SPHN</name>
<feature type="signal peptide" evidence="1">
    <location>
        <begin position="1"/>
        <end position="25"/>
    </location>
</feature>
<dbReference type="RefSeq" id="WP_148308975.1">
    <property type="nucleotide sequence ID" value="NZ_CP009122.1"/>
</dbReference>
<dbReference type="EMBL" id="CP009122">
    <property type="protein sequence ID" value="AJA07213.1"/>
    <property type="molecule type" value="Genomic_DNA"/>
</dbReference>
<dbReference type="AlphaFoldDB" id="A0A0A7PDG0"/>
<sequence length="99" mass="10499">MDIPCSLPMLAGVLPLCAAVVPASAQTYRPDAEAYPCARHARSVIVQSDLGFSIREKAALSNAPVTATAIKIGTSLALDSRLFARTSLVRPESIHVPQR</sequence>
<dbReference type="OrthoDB" id="7474615at2"/>
<dbReference type="HOGENOM" id="CLU_2398072_0_0_5"/>
<dbReference type="Proteomes" id="UP000030907">
    <property type="component" value="Chromosome"/>
</dbReference>
<organism evidence="2 3">
    <name type="scientific">Sphingopyxis fribergensis</name>
    <dbReference type="NCBI Taxonomy" id="1515612"/>
    <lineage>
        <taxon>Bacteria</taxon>
        <taxon>Pseudomonadati</taxon>
        <taxon>Pseudomonadota</taxon>
        <taxon>Alphaproteobacteria</taxon>
        <taxon>Sphingomonadales</taxon>
        <taxon>Sphingomonadaceae</taxon>
        <taxon>Sphingopyxis</taxon>
    </lineage>
</organism>
<keyword evidence="1" id="KW-0732">Signal</keyword>
<dbReference type="STRING" id="1515612.SKP52_01355"/>
<proteinExistence type="predicted"/>
<evidence type="ECO:0000313" key="2">
    <source>
        <dbReference type="EMBL" id="AJA07213.1"/>
    </source>
</evidence>
<accession>A0A0A7PDG0</accession>
<protein>
    <submittedName>
        <fullName evidence="2">Putative secreted protein</fullName>
    </submittedName>
</protein>
<keyword evidence="3" id="KW-1185">Reference proteome</keyword>
<feature type="chain" id="PRO_5002031732" evidence="1">
    <location>
        <begin position="26"/>
        <end position="99"/>
    </location>
</feature>
<evidence type="ECO:0000313" key="3">
    <source>
        <dbReference type="Proteomes" id="UP000030907"/>
    </source>
</evidence>